<dbReference type="EMBL" id="BAABIQ010000040">
    <property type="protein sequence ID" value="GAA4799225.1"/>
    <property type="molecule type" value="Genomic_DNA"/>
</dbReference>
<dbReference type="SUPFAM" id="SSF49785">
    <property type="entry name" value="Galactose-binding domain-like"/>
    <property type="match status" value="1"/>
</dbReference>
<dbReference type="CDD" id="cd03143">
    <property type="entry name" value="A4_beta-galactosidase_middle_domain"/>
    <property type="match status" value="1"/>
</dbReference>
<dbReference type="InterPro" id="IPR054593">
    <property type="entry name" value="Beta-mannosidase-like_N2"/>
</dbReference>
<evidence type="ECO:0000259" key="3">
    <source>
        <dbReference type="Pfam" id="PF22666"/>
    </source>
</evidence>
<organism evidence="4 5">
    <name type="scientific">Olivibacter ginsenosidimutans</name>
    <dbReference type="NCBI Taxonomy" id="1176537"/>
    <lineage>
        <taxon>Bacteria</taxon>
        <taxon>Pseudomonadati</taxon>
        <taxon>Bacteroidota</taxon>
        <taxon>Sphingobacteriia</taxon>
        <taxon>Sphingobacteriales</taxon>
        <taxon>Sphingobacteriaceae</taxon>
        <taxon>Olivibacter</taxon>
    </lineage>
</organism>
<keyword evidence="2" id="KW-0378">Hydrolase</keyword>
<protein>
    <recommendedName>
        <fullName evidence="3">Beta-mannosidase-like galactose-binding domain-containing protein</fullName>
    </recommendedName>
</protein>
<reference evidence="5" key="1">
    <citation type="journal article" date="2019" name="Int. J. Syst. Evol. Microbiol.">
        <title>The Global Catalogue of Microorganisms (GCM) 10K type strain sequencing project: providing services to taxonomists for standard genome sequencing and annotation.</title>
        <authorList>
            <consortium name="The Broad Institute Genomics Platform"/>
            <consortium name="The Broad Institute Genome Sequencing Center for Infectious Disease"/>
            <person name="Wu L."/>
            <person name="Ma J."/>
        </authorList>
    </citation>
    <scope>NUCLEOTIDE SEQUENCE [LARGE SCALE GENOMIC DNA]</scope>
    <source>
        <strain evidence="5">JCM 18200</strain>
    </source>
</reference>
<evidence type="ECO:0000256" key="2">
    <source>
        <dbReference type="ARBA" id="ARBA00022801"/>
    </source>
</evidence>
<evidence type="ECO:0000256" key="1">
    <source>
        <dbReference type="ARBA" id="ARBA00022729"/>
    </source>
</evidence>
<keyword evidence="1" id="KW-0732">Signal</keyword>
<dbReference type="Gene3D" id="2.60.120.260">
    <property type="entry name" value="Galactose-binding domain-like"/>
    <property type="match status" value="1"/>
</dbReference>
<evidence type="ECO:0000313" key="4">
    <source>
        <dbReference type="EMBL" id="GAA4799225.1"/>
    </source>
</evidence>
<gene>
    <name evidence="4" type="ORF">GCM10023231_30010</name>
</gene>
<dbReference type="InterPro" id="IPR008979">
    <property type="entry name" value="Galactose-bd-like_sf"/>
</dbReference>
<dbReference type="Proteomes" id="UP001501411">
    <property type="component" value="Unassembled WGS sequence"/>
</dbReference>
<dbReference type="Pfam" id="PF22666">
    <property type="entry name" value="Glyco_hydro_2_N2"/>
    <property type="match status" value="1"/>
</dbReference>
<comment type="caution">
    <text evidence="4">The sequence shown here is derived from an EMBL/GenBank/DDBJ whole genome shotgun (WGS) entry which is preliminary data.</text>
</comment>
<dbReference type="Pfam" id="PF17132">
    <property type="entry name" value="Glyco_hydro_106"/>
    <property type="match status" value="1"/>
</dbReference>
<proteinExistence type="predicted"/>
<feature type="domain" description="Beta-mannosidase-like galactose-binding" evidence="3">
    <location>
        <begin position="824"/>
        <end position="895"/>
    </location>
</feature>
<dbReference type="PANTHER" id="PTHR43817">
    <property type="entry name" value="GLYCOSYL HYDROLASE"/>
    <property type="match status" value="1"/>
</dbReference>
<keyword evidence="5" id="KW-1185">Reference proteome</keyword>
<accession>A0ABP9BUR4</accession>
<dbReference type="PANTHER" id="PTHR43817:SF1">
    <property type="entry name" value="HYDROLASE, FAMILY 43, PUTATIVE (AFU_ORTHOLOGUE AFUA_3G01660)-RELATED"/>
    <property type="match status" value="1"/>
</dbReference>
<sequence>MDGNLSKEGMTKDLESMKQAGIGSVVFLEVNVGVPRGHIDFLSETWQDHFAYAVKEAERLGIEVILGSGPGWAGSGGPWVKPEQSMQHLVASRVTIKGDGRMQHLQLPKPQPKKPFFGEGALTPELREKWLNYYQDVAVLAFPSIPNRDSIADIEEKALYYRAPYSSAPGVKPRLTMPDSSVIPKQMAIQSKQIIDLSDKLQQDGSLDWEAPAGNWTIMRFGCRNNGAVTRPAPMPGLGFEVDKMDSAAFRAHLDHYVGALLKKIGVPKPEQQGGLKRLHIDSWEMGAQNWTANFRAAFKKRRGYDPQPYYPIYAGYAVGDGETSERFLWDLRLTAQELILANHAQYLKQYSHDNNLKLSIEPYDMNPNSDMDLGAIADVPMAEFWSKGYGFNTVFSVLEATSIAHIGGKQRVAAEAFTAQNNEAWKQYPEVMKNQGDWAFAMGINQFMYHTFQHQALADSLRPGMTMGPYGVHWDRNQTWWPLVEGYHRYIARCSYILQQGRTVADILYLTPEGAPQVFTPPASALSDDEGLPDKKGYNFDGCSPLQLMGARVKDHRVVFPSGATYAVLVLPNTTRMTPALADKIRTLVQDGATVVANPPHQSPSLVHYPNGDTELKAIVKEIWDGPMGKPVENKPVGKGEIVSGTSLYAKGELYPSYDVVQAILEKKGIVEDFSGSDALRYTHRTAADYDIYFVSNKTEHHVTTTITFRNKGSQPELWDPLNGQRRLLADVSEQEHQLTKIPLQFESYQSYFIVFPKQNSGMKGEKPSRNNVSLKTVQDVQGLWKLTFDSRLGGPKKTITSNLIDWSKSSNDSMKYYSGIVRYEQHFDVQEILPKQPVYLDLGQVKNMAKVYVNGKDLGTVWTAPWRVEVTDVLKQQDNVLKIEVANLWVNRLIGDQQYPDDGVKDGKWPQWLLDGKPRNSQRVTFTTFNPYNKNDTLRTSGLLGPVRIVTYEK</sequence>
<evidence type="ECO:0000313" key="5">
    <source>
        <dbReference type="Proteomes" id="UP001501411"/>
    </source>
</evidence>
<dbReference type="NCBIfam" id="NF045579">
    <property type="entry name" value="rhamnoside_JR"/>
    <property type="match status" value="1"/>
</dbReference>
<name>A0ABP9BUR4_9SPHI</name>